<dbReference type="Pfam" id="PF13086">
    <property type="entry name" value="AAA_11"/>
    <property type="match status" value="1"/>
</dbReference>
<reference evidence="4 5" key="1">
    <citation type="journal article" date="2022" name="Nat. Plants">
        <title>Genomes of leafy and leafless Platanthera orchids illuminate the evolution of mycoheterotrophy.</title>
        <authorList>
            <person name="Li M.H."/>
            <person name="Liu K.W."/>
            <person name="Li Z."/>
            <person name="Lu H.C."/>
            <person name="Ye Q.L."/>
            <person name="Zhang D."/>
            <person name="Wang J.Y."/>
            <person name="Li Y.F."/>
            <person name="Zhong Z.M."/>
            <person name="Liu X."/>
            <person name="Yu X."/>
            <person name="Liu D.K."/>
            <person name="Tu X.D."/>
            <person name="Liu B."/>
            <person name="Hao Y."/>
            <person name="Liao X.Y."/>
            <person name="Jiang Y.T."/>
            <person name="Sun W.H."/>
            <person name="Chen J."/>
            <person name="Chen Y.Q."/>
            <person name="Ai Y."/>
            <person name="Zhai J.W."/>
            <person name="Wu S.S."/>
            <person name="Zhou Z."/>
            <person name="Hsiao Y.Y."/>
            <person name="Wu W.L."/>
            <person name="Chen Y.Y."/>
            <person name="Lin Y.F."/>
            <person name="Hsu J.L."/>
            <person name="Li C.Y."/>
            <person name="Wang Z.W."/>
            <person name="Zhao X."/>
            <person name="Zhong W.Y."/>
            <person name="Ma X.K."/>
            <person name="Ma L."/>
            <person name="Huang J."/>
            <person name="Chen G.Z."/>
            <person name="Huang M.Z."/>
            <person name="Huang L."/>
            <person name="Peng D.H."/>
            <person name="Luo Y.B."/>
            <person name="Zou S.Q."/>
            <person name="Chen S.P."/>
            <person name="Lan S."/>
            <person name="Tsai W.C."/>
            <person name="Van de Peer Y."/>
            <person name="Liu Z.J."/>
        </authorList>
    </citation>
    <scope>NUCLEOTIDE SEQUENCE [LARGE SCALE GENOMIC DNA]</scope>
    <source>
        <strain evidence="4">Lor287</strain>
    </source>
</reference>
<dbReference type="Proteomes" id="UP001418222">
    <property type="component" value="Unassembled WGS sequence"/>
</dbReference>
<organism evidence="4 5">
    <name type="scientific">Platanthera zijinensis</name>
    <dbReference type="NCBI Taxonomy" id="2320716"/>
    <lineage>
        <taxon>Eukaryota</taxon>
        <taxon>Viridiplantae</taxon>
        <taxon>Streptophyta</taxon>
        <taxon>Embryophyta</taxon>
        <taxon>Tracheophyta</taxon>
        <taxon>Spermatophyta</taxon>
        <taxon>Magnoliopsida</taxon>
        <taxon>Liliopsida</taxon>
        <taxon>Asparagales</taxon>
        <taxon>Orchidaceae</taxon>
        <taxon>Orchidoideae</taxon>
        <taxon>Orchideae</taxon>
        <taxon>Orchidinae</taxon>
        <taxon>Platanthera</taxon>
    </lineage>
</organism>
<name>A0AAP0BV16_9ASPA</name>
<dbReference type="PANTHER" id="PTHR10887:SF522">
    <property type="entry name" value="P-LOOP CONTAINING NUCLEOSIDE TRIPHOSPHATE HYDROLASES SUPERFAMILY PROTEIN"/>
    <property type="match status" value="1"/>
</dbReference>
<feature type="domain" description="DNA2/NAM7 helicase helicase" evidence="1">
    <location>
        <begin position="253"/>
        <end position="613"/>
    </location>
</feature>
<dbReference type="AlphaFoldDB" id="A0AAP0BV16"/>
<dbReference type="SUPFAM" id="SSF52540">
    <property type="entry name" value="P-loop containing nucleoside triphosphate hydrolases"/>
    <property type="match status" value="1"/>
</dbReference>
<evidence type="ECO:0000259" key="2">
    <source>
        <dbReference type="Pfam" id="PF13087"/>
    </source>
</evidence>
<comment type="caution">
    <text evidence="4">The sequence shown here is derived from an EMBL/GenBank/DDBJ whole genome shotgun (WGS) entry which is preliminary data.</text>
</comment>
<gene>
    <name evidence="4" type="ORF">KSP39_PZI004353</name>
</gene>
<feature type="domain" description="DNA2/NAM7 helicase-like C-terminal" evidence="2">
    <location>
        <begin position="622"/>
        <end position="711"/>
    </location>
</feature>
<dbReference type="PANTHER" id="PTHR10887">
    <property type="entry name" value="DNA2/NAM7 HELICASE FAMILY"/>
    <property type="match status" value="1"/>
</dbReference>
<evidence type="ECO:0000259" key="1">
    <source>
        <dbReference type="Pfam" id="PF13086"/>
    </source>
</evidence>
<dbReference type="InterPro" id="IPR045529">
    <property type="entry name" value="DUF6469"/>
</dbReference>
<dbReference type="GO" id="GO:0004386">
    <property type="term" value="F:helicase activity"/>
    <property type="evidence" value="ECO:0007669"/>
    <property type="project" value="InterPro"/>
</dbReference>
<dbReference type="InterPro" id="IPR041679">
    <property type="entry name" value="DNA2/NAM7-like_C"/>
</dbReference>
<dbReference type="Pfam" id="PF20073">
    <property type="entry name" value="DUF6469"/>
    <property type="match status" value="1"/>
</dbReference>
<dbReference type="Pfam" id="PF13087">
    <property type="entry name" value="AAA_12"/>
    <property type="match status" value="1"/>
</dbReference>
<feature type="domain" description="DUF6469" evidence="3">
    <location>
        <begin position="99"/>
        <end position="206"/>
    </location>
</feature>
<dbReference type="InterPro" id="IPR041677">
    <property type="entry name" value="DNA2/NAM7_AAA_11"/>
</dbReference>
<evidence type="ECO:0000259" key="3">
    <source>
        <dbReference type="Pfam" id="PF20073"/>
    </source>
</evidence>
<dbReference type="InterPro" id="IPR027417">
    <property type="entry name" value="P-loop_NTPase"/>
</dbReference>
<protein>
    <submittedName>
        <fullName evidence="4">Uncharacterized protein</fullName>
    </submittedName>
</protein>
<evidence type="ECO:0000313" key="4">
    <source>
        <dbReference type="EMBL" id="KAK8951593.1"/>
    </source>
</evidence>
<accession>A0AAP0BV16</accession>
<sequence>MKKLELKHVSATDQVADLLTKVLPCALFYQFLSKLGAYDVYTPAYGVNLIPSIFQSLKVYLESYIPSLLEETRVELSSCFEFISDAPSYKIQRIVAAGGSELYYVDVDCSSKESSGTNNDYKPRNGDIYILSSIKPEAVEDFRRYDMDFCMVLVSEVTVDDVFLRGFRVKASKHINKEKNFTGYRNAIFLTNIMTNMRIWRSLHFNTGINSNFSVIESVLHPVSLGNMTCNVCSLERDCLFLKLPEEIVSIGLNESQIQAVKSALSTLSCRHSHFVKLIWGPPGTGKTKTVCGILWAFMHMKCRILTCAPTNIAVANVCSRLICLVKEFHENNMVDSSFSLADIVLFGSKDRMNIDDELQVVFLEHRLEQLLDCFSLMSGWKHRISVMIDFLEDCTLQYESYLEKRSGEDGENLFLDFIRKQFNLVASPLEASLKILCIHLPRSCLSKADYRTIHDVISLLENLRHLIFKDDSRNYEMQAIFFRGYRNAESSIVQNDFIACELRLSARTQLEETKRDCLKLLKSLKSTLRLPYGVSESWIKRFCLDNASLIFCTASSAFLLHFVEMDPIDVLIVDEAAQLRESETIIPLRLNGIKHAVLVGDEIQQRSMVKSQVCKLAGFGLSLFERLVSLGYPKDLLKIQYRMNPAISLFPNVNFYGKQILDGLNVRDFEYGKHCSGLLFGSYAFVNITDGREEFDDIGRSIKNMIEVAIGPLSNQLKGSLSNTLAAPASTNNDMERSKGNLSTFT</sequence>
<keyword evidence="5" id="KW-1185">Reference proteome</keyword>
<evidence type="ECO:0000313" key="5">
    <source>
        <dbReference type="Proteomes" id="UP001418222"/>
    </source>
</evidence>
<dbReference type="InterPro" id="IPR045055">
    <property type="entry name" value="DNA2/NAM7-like"/>
</dbReference>
<dbReference type="EMBL" id="JBBWWQ010000003">
    <property type="protein sequence ID" value="KAK8951593.1"/>
    <property type="molecule type" value="Genomic_DNA"/>
</dbReference>
<dbReference type="Gene3D" id="3.40.50.300">
    <property type="entry name" value="P-loop containing nucleotide triphosphate hydrolases"/>
    <property type="match status" value="1"/>
</dbReference>
<proteinExistence type="predicted"/>